<organism evidence="1 2">
    <name type="scientific">Pristionchus mayeri</name>
    <dbReference type="NCBI Taxonomy" id="1317129"/>
    <lineage>
        <taxon>Eukaryota</taxon>
        <taxon>Metazoa</taxon>
        <taxon>Ecdysozoa</taxon>
        <taxon>Nematoda</taxon>
        <taxon>Chromadorea</taxon>
        <taxon>Rhabditida</taxon>
        <taxon>Rhabditina</taxon>
        <taxon>Diplogasteromorpha</taxon>
        <taxon>Diplogasteroidea</taxon>
        <taxon>Neodiplogasteridae</taxon>
        <taxon>Pristionchus</taxon>
    </lineage>
</organism>
<proteinExistence type="predicted"/>
<reference evidence="2" key="1">
    <citation type="submission" date="2022-10" db="EMBL/GenBank/DDBJ databases">
        <title>Genome assembly of Pristionchus species.</title>
        <authorList>
            <person name="Yoshida K."/>
            <person name="Sommer R.J."/>
        </authorList>
    </citation>
    <scope>NUCLEOTIDE SEQUENCE [LARGE SCALE GENOMIC DNA]</scope>
    <source>
        <strain evidence="2">RS5460</strain>
    </source>
</reference>
<keyword evidence="2" id="KW-1185">Reference proteome</keyword>
<protein>
    <submittedName>
        <fullName evidence="1">Uncharacterized protein</fullName>
    </submittedName>
</protein>
<feature type="non-terminal residue" evidence="1">
    <location>
        <position position="187"/>
    </location>
</feature>
<dbReference type="EMBL" id="BTRK01000003">
    <property type="protein sequence ID" value="GMR43265.1"/>
    <property type="molecule type" value="Genomic_DNA"/>
</dbReference>
<gene>
    <name evidence="1" type="ORF">PMAYCL1PPCAC_13460</name>
</gene>
<evidence type="ECO:0000313" key="1">
    <source>
        <dbReference type="EMBL" id="GMR43265.1"/>
    </source>
</evidence>
<feature type="non-terminal residue" evidence="1">
    <location>
        <position position="1"/>
    </location>
</feature>
<comment type="caution">
    <text evidence="1">The sequence shown here is derived from an EMBL/GenBank/DDBJ whole genome shotgun (WGS) entry which is preliminary data.</text>
</comment>
<dbReference type="Proteomes" id="UP001328107">
    <property type="component" value="Unassembled WGS sequence"/>
</dbReference>
<evidence type="ECO:0000313" key="2">
    <source>
        <dbReference type="Proteomes" id="UP001328107"/>
    </source>
</evidence>
<sequence length="187" mass="22175">RMFEKSEERLKEGEEFLSLIYHSDRNMNVAIRKKEMKKVIKGISTRIIVAKLAEFKKKFVCGVEGNEKVKWNKVSIRFPADEKMKKDIKEVNDIYKAVTEILDGEMGLRSLFLAMYRRIREVATIKTPLSQWKSVLRKFENPGDELIEGMNILERVYSSTQNKNERVRQRAYIKLTRRLARRFLRAE</sequence>
<accession>A0AAN5CEV7</accession>
<dbReference type="AlphaFoldDB" id="A0AAN5CEV7"/>
<name>A0AAN5CEV7_9BILA</name>